<proteinExistence type="predicted"/>
<evidence type="ECO:0000313" key="2">
    <source>
        <dbReference type="Proteomes" id="UP000044602"/>
    </source>
</evidence>
<dbReference type="STRING" id="100787.A0A0G4MAW0"/>
<gene>
    <name evidence="1" type="ORF">BN1708_005425</name>
</gene>
<organism evidence="1 2">
    <name type="scientific">Verticillium longisporum</name>
    <name type="common">Verticillium dahliae var. longisporum</name>
    <dbReference type="NCBI Taxonomy" id="100787"/>
    <lineage>
        <taxon>Eukaryota</taxon>
        <taxon>Fungi</taxon>
        <taxon>Dikarya</taxon>
        <taxon>Ascomycota</taxon>
        <taxon>Pezizomycotina</taxon>
        <taxon>Sordariomycetes</taxon>
        <taxon>Hypocreomycetidae</taxon>
        <taxon>Glomerellales</taxon>
        <taxon>Plectosphaerellaceae</taxon>
        <taxon>Verticillium</taxon>
    </lineage>
</organism>
<accession>A0A0G4MAW0</accession>
<keyword evidence="2" id="KW-1185">Reference proteome</keyword>
<dbReference type="Proteomes" id="UP000044602">
    <property type="component" value="Unassembled WGS sequence"/>
</dbReference>
<reference evidence="1 2" key="1">
    <citation type="submission" date="2015-05" db="EMBL/GenBank/DDBJ databases">
        <authorList>
            <person name="Wang D.B."/>
            <person name="Wang M."/>
        </authorList>
    </citation>
    <scope>NUCLEOTIDE SEQUENCE [LARGE SCALE GENOMIC DNA]</scope>
    <source>
        <strain evidence="1">VL1</strain>
    </source>
</reference>
<protein>
    <submittedName>
        <fullName evidence="1">Uncharacterized protein</fullName>
    </submittedName>
</protein>
<name>A0A0G4MAW0_VERLO</name>
<dbReference type="AlphaFoldDB" id="A0A0G4MAW0"/>
<dbReference type="EMBL" id="CVQH01021751">
    <property type="protein sequence ID" value="CRK31422.1"/>
    <property type="molecule type" value="Genomic_DNA"/>
</dbReference>
<evidence type="ECO:0000313" key="1">
    <source>
        <dbReference type="EMBL" id="CRK31422.1"/>
    </source>
</evidence>
<sequence length="102" mass="11604">MQANGNYLDDEMPSNNTMAKPSSFRAVYKIEDWQEIDLDVYVPQPNNEIAPQTKCPIHPFWTSKLPHVAAKLLKDLTEDFMNKVYDERPVPIVLGVSLEGQA</sequence>